<evidence type="ECO:0000256" key="1">
    <source>
        <dbReference type="SAM" id="Phobius"/>
    </source>
</evidence>
<dbReference type="RefSeq" id="WP_036178922.1">
    <property type="nucleotide sequence ID" value="NZ_AVCZ01000041.1"/>
</dbReference>
<name>A0A0A3IXS0_9BACL</name>
<protein>
    <submittedName>
        <fullName evidence="2">Uncharacterized protein</fullName>
    </submittedName>
</protein>
<evidence type="ECO:0000313" key="2">
    <source>
        <dbReference type="EMBL" id="KGR89574.1"/>
    </source>
</evidence>
<proteinExistence type="predicted"/>
<comment type="caution">
    <text evidence="2">The sequence shown here is derived from an EMBL/GenBank/DDBJ whole genome shotgun (WGS) entry which is preliminary data.</text>
</comment>
<accession>A0A0A3IXS0</accession>
<keyword evidence="1" id="KW-1133">Transmembrane helix</keyword>
<dbReference type="Proteomes" id="UP000030595">
    <property type="component" value="Unassembled WGS sequence"/>
</dbReference>
<keyword evidence="3" id="KW-1185">Reference proteome</keyword>
<sequence length="256" mass="29281">MKIIGWLVLIVLVFMQLSSIFDGLNFGYYEDAYNYYVDKLLFDLGLGLLSALVVGTLIINIGTFIKKKRITNFTPTLIWGVLYIGVYVYQQNYETLTPQAKYNIESMSYSLEGLIAIDYEQDQPVTTFKGYWWGRDVETGEPNGIAIHVEDSYLHVLSPASLYLEDVLYTAEYEINFTGNPGYILIHDPEGYDYSKQYIKYLHEDLIGVVADITEGVTSSDYQGYYYADTAIAFALERIDKEKFERLVLTAETGDF</sequence>
<evidence type="ECO:0000313" key="3">
    <source>
        <dbReference type="Proteomes" id="UP000030595"/>
    </source>
</evidence>
<dbReference type="EMBL" id="JPVQ01000041">
    <property type="protein sequence ID" value="KGR89574.1"/>
    <property type="molecule type" value="Genomic_DNA"/>
</dbReference>
<reference evidence="2 3" key="1">
    <citation type="submission" date="2014-02" db="EMBL/GenBank/DDBJ databases">
        <title>Draft genome sequence of Lysinibacillus massiliensis CCUG 49529.</title>
        <authorList>
            <person name="Zhang F."/>
            <person name="Wang G."/>
            <person name="Zhang L."/>
        </authorList>
    </citation>
    <scope>NUCLEOTIDE SEQUENCE [LARGE SCALE GENOMIC DNA]</scope>
    <source>
        <strain evidence="2 3">CCUG 49529</strain>
    </source>
</reference>
<feature type="transmembrane region" description="Helical" evidence="1">
    <location>
        <begin position="72"/>
        <end position="89"/>
    </location>
</feature>
<keyword evidence="1" id="KW-0472">Membrane</keyword>
<gene>
    <name evidence="2" type="ORF">CD30_16375</name>
</gene>
<feature type="transmembrane region" description="Helical" evidence="1">
    <location>
        <begin position="44"/>
        <end position="65"/>
    </location>
</feature>
<keyword evidence="1" id="KW-0812">Transmembrane</keyword>
<organism evidence="2 3">
    <name type="scientific">Ureibacillus massiliensis 4400831 = CIP 108448 = CCUG 49529</name>
    <dbReference type="NCBI Taxonomy" id="1211035"/>
    <lineage>
        <taxon>Bacteria</taxon>
        <taxon>Bacillati</taxon>
        <taxon>Bacillota</taxon>
        <taxon>Bacilli</taxon>
        <taxon>Bacillales</taxon>
        <taxon>Caryophanaceae</taxon>
        <taxon>Ureibacillus</taxon>
    </lineage>
</organism>
<dbReference type="AlphaFoldDB" id="A0A0A3IXS0"/>